<feature type="transmembrane region" description="Helical" evidence="2">
    <location>
        <begin position="6"/>
        <end position="36"/>
    </location>
</feature>
<dbReference type="VEuPathDB" id="FungiDB:SJAG_03803"/>
<dbReference type="HOGENOM" id="CLU_1378852_0_0_1"/>
<keyword evidence="2" id="KW-0472">Membrane</keyword>
<gene>
    <name evidence="3" type="ORF">SJAG_03803</name>
</gene>
<dbReference type="JaponicusDB" id="SJAG_03803"/>
<dbReference type="Proteomes" id="UP000001744">
    <property type="component" value="Unassembled WGS sequence"/>
</dbReference>
<organism evidence="3 4">
    <name type="scientific">Schizosaccharomyces japonicus (strain yFS275 / FY16936)</name>
    <name type="common">Fission yeast</name>
    <dbReference type="NCBI Taxonomy" id="402676"/>
    <lineage>
        <taxon>Eukaryota</taxon>
        <taxon>Fungi</taxon>
        <taxon>Dikarya</taxon>
        <taxon>Ascomycota</taxon>
        <taxon>Taphrinomycotina</taxon>
        <taxon>Schizosaccharomycetes</taxon>
        <taxon>Schizosaccharomycetales</taxon>
        <taxon>Schizosaccharomycetaceae</taxon>
        <taxon>Schizosaccharomyces</taxon>
    </lineage>
</organism>
<feature type="region of interest" description="Disordered" evidence="1">
    <location>
        <begin position="142"/>
        <end position="165"/>
    </location>
</feature>
<evidence type="ECO:0000256" key="1">
    <source>
        <dbReference type="SAM" id="MobiDB-lite"/>
    </source>
</evidence>
<evidence type="ECO:0000313" key="3">
    <source>
        <dbReference type="EMBL" id="EEB08641.1"/>
    </source>
</evidence>
<feature type="region of interest" description="Disordered" evidence="1">
    <location>
        <begin position="179"/>
        <end position="198"/>
    </location>
</feature>
<name>B6K537_SCHJY</name>
<sequence length="198" mass="22132">MSMTDILINVANTLLIALQYVLVGLLFAAYTLWYLLKFTSRFVITSTAFLYEPVVSFMYVLFEITLAAPYRAFKQLAVVFYPLYIFLSWSVFVGGISGTLLAFIASGMDDAFQTPVVSPKNHVDTEYDRILAAEKDSFVYSRTRSSSEDSPPVQKELGSHPNPSIETLIVARVPTPTVRHRTTRDLNSSFSSSETSDV</sequence>
<evidence type="ECO:0000256" key="2">
    <source>
        <dbReference type="SAM" id="Phobius"/>
    </source>
</evidence>
<dbReference type="AlphaFoldDB" id="B6K537"/>
<accession>B6K537</accession>
<dbReference type="OrthoDB" id="5378269at2759"/>
<evidence type="ECO:0000313" key="4">
    <source>
        <dbReference type="Proteomes" id="UP000001744"/>
    </source>
</evidence>
<feature type="transmembrane region" description="Helical" evidence="2">
    <location>
        <begin position="48"/>
        <end position="68"/>
    </location>
</feature>
<keyword evidence="2" id="KW-1133">Transmembrane helix</keyword>
<dbReference type="GeneID" id="7050445"/>
<dbReference type="RefSeq" id="XP_002174934.1">
    <property type="nucleotide sequence ID" value="XM_002174898.1"/>
</dbReference>
<keyword evidence="4" id="KW-1185">Reference proteome</keyword>
<keyword evidence="2" id="KW-0812">Transmembrane</keyword>
<reference evidence="3 4" key="1">
    <citation type="journal article" date="2011" name="Science">
        <title>Comparative functional genomics of the fission yeasts.</title>
        <authorList>
            <person name="Rhind N."/>
            <person name="Chen Z."/>
            <person name="Yassour M."/>
            <person name="Thompson D.A."/>
            <person name="Haas B.J."/>
            <person name="Habib N."/>
            <person name="Wapinski I."/>
            <person name="Roy S."/>
            <person name="Lin M.F."/>
            <person name="Heiman D.I."/>
            <person name="Young S.K."/>
            <person name="Furuya K."/>
            <person name="Guo Y."/>
            <person name="Pidoux A."/>
            <person name="Chen H.M."/>
            <person name="Robbertse B."/>
            <person name="Goldberg J.M."/>
            <person name="Aoki K."/>
            <person name="Bayne E.H."/>
            <person name="Berlin A.M."/>
            <person name="Desjardins C.A."/>
            <person name="Dobbs E."/>
            <person name="Dukaj L."/>
            <person name="Fan L."/>
            <person name="FitzGerald M.G."/>
            <person name="French C."/>
            <person name="Gujja S."/>
            <person name="Hansen K."/>
            <person name="Keifenheim D."/>
            <person name="Levin J.Z."/>
            <person name="Mosher R.A."/>
            <person name="Mueller C.A."/>
            <person name="Pfiffner J."/>
            <person name="Priest M."/>
            <person name="Russ C."/>
            <person name="Smialowska A."/>
            <person name="Swoboda P."/>
            <person name="Sykes S.M."/>
            <person name="Vaughn M."/>
            <person name="Vengrova S."/>
            <person name="Yoder R."/>
            <person name="Zeng Q."/>
            <person name="Allshire R."/>
            <person name="Baulcombe D."/>
            <person name="Birren B.W."/>
            <person name="Brown W."/>
            <person name="Ekwall K."/>
            <person name="Kellis M."/>
            <person name="Leatherwood J."/>
            <person name="Levin H."/>
            <person name="Margalit H."/>
            <person name="Martienssen R."/>
            <person name="Nieduszynski C.A."/>
            <person name="Spatafora J.W."/>
            <person name="Friedman N."/>
            <person name="Dalgaard J.Z."/>
            <person name="Baumann P."/>
            <person name="Niki H."/>
            <person name="Regev A."/>
            <person name="Nusbaum C."/>
        </authorList>
    </citation>
    <scope>NUCLEOTIDE SEQUENCE [LARGE SCALE GENOMIC DNA]</scope>
    <source>
        <strain evidence="4">yFS275 / FY16936</strain>
    </source>
</reference>
<protein>
    <submittedName>
        <fullName evidence="3">Uncharacterized protein</fullName>
    </submittedName>
</protein>
<proteinExistence type="predicted"/>
<dbReference type="EMBL" id="KE651167">
    <property type="protein sequence ID" value="EEB08641.1"/>
    <property type="molecule type" value="Genomic_DNA"/>
</dbReference>
<feature type="compositionally biased region" description="Polar residues" evidence="1">
    <location>
        <begin position="185"/>
        <end position="198"/>
    </location>
</feature>
<feature type="transmembrane region" description="Helical" evidence="2">
    <location>
        <begin position="80"/>
        <end position="104"/>
    </location>
</feature>